<evidence type="ECO:0000313" key="5">
    <source>
        <dbReference type="EMBL" id="OPJ62252.1"/>
    </source>
</evidence>
<comment type="caution">
    <text evidence="5">The sequence shown here is derived from an EMBL/GenBank/DDBJ whole genome shotgun (WGS) entry which is preliminary data.</text>
</comment>
<evidence type="ECO:0000256" key="3">
    <source>
        <dbReference type="ARBA" id="ARBA00023163"/>
    </source>
</evidence>
<dbReference type="SMART" id="SM00347">
    <property type="entry name" value="HTH_MARR"/>
    <property type="match status" value="1"/>
</dbReference>
<proteinExistence type="predicted"/>
<dbReference type="PANTHER" id="PTHR33164">
    <property type="entry name" value="TRANSCRIPTIONAL REGULATOR, MARR FAMILY"/>
    <property type="match status" value="1"/>
</dbReference>
<sequence length="149" mass="17542">MIESFDESIGLQTSHMNRRMLRFLNHSLEWYDITLEQWVVLSKLAEEEEITQKMLSVKTEKDPASILRILDILEKKELIERRQNAGDRRASSLYITARGRALKDEVIPYIENRFKEIVEGISEQEITTYLKVLHRIDLNLVDLLNKQKG</sequence>
<evidence type="ECO:0000256" key="2">
    <source>
        <dbReference type="ARBA" id="ARBA00023125"/>
    </source>
</evidence>
<accession>A0A1V4IQH5</accession>
<dbReference type="EMBL" id="MZGV01000016">
    <property type="protein sequence ID" value="OPJ62252.1"/>
    <property type="molecule type" value="Genomic_DNA"/>
</dbReference>
<dbReference type="Proteomes" id="UP000190080">
    <property type="component" value="Unassembled WGS sequence"/>
</dbReference>
<evidence type="ECO:0000259" key="4">
    <source>
        <dbReference type="PROSITE" id="PS50995"/>
    </source>
</evidence>
<protein>
    <submittedName>
        <fullName evidence="5">Transcriptional regulator SlyA</fullName>
    </submittedName>
</protein>
<dbReference type="Gene3D" id="1.10.10.10">
    <property type="entry name" value="Winged helix-like DNA-binding domain superfamily/Winged helix DNA-binding domain"/>
    <property type="match status" value="1"/>
</dbReference>
<dbReference type="GO" id="GO:0003700">
    <property type="term" value="F:DNA-binding transcription factor activity"/>
    <property type="evidence" value="ECO:0007669"/>
    <property type="project" value="InterPro"/>
</dbReference>
<dbReference type="PROSITE" id="PS01117">
    <property type="entry name" value="HTH_MARR_1"/>
    <property type="match status" value="1"/>
</dbReference>
<name>A0A1V4IQH5_9CLOT</name>
<dbReference type="SUPFAM" id="SSF46785">
    <property type="entry name" value="Winged helix' DNA-binding domain"/>
    <property type="match status" value="1"/>
</dbReference>
<dbReference type="PANTHER" id="PTHR33164:SF64">
    <property type="entry name" value="TRANSCRIPTIONAL REGULATOR SLYA"/>
    <property type="match status" value="1"/>
</dbReference>
<reference evidence="5 6" key="1">
    <citation type="submission" date="2017-03" db="EMBL/GenBank/DDBJ databases">
        <title>Genome sequence of Clostridium oryzae DSM 28571.</title>
        <authorList>
            <person name="Poehlein A."/>
            <person name="Daniel R."/>
        </authorList>
    </citation>
    <scope>NUCLEOTIDE SEQUENCE [LARGE SCALE GENOMIC DNA]</scope>
    <source>
        <strain evidence="5 6">DSM 28571</strain>
    </source>
</reference>
<dbReference type="PROSITE" id="PS50995">
    <property type="entry name" value="HTH_MARR_2"/>
    <property type="match status" value="1"/>
</dbReference>
<organism evidence="5 6">
    <name type="scientific">Clostridium oryzae</name>
    <dbReference type="NCBI Taxonomy" id="1450648"/>
    <lineage>
        <taxon>Bacteria</taxon>
        <taxon>Bacillati</taxon>
        <taxon>Bacillota</taxon>
        <taxon>Clostridia</taxon>
        <taxon>Eubacteriales</taxon>
        <taxon>Clostridiaceae</taxon>
        <taxon>Clostridium</taxon>
    </lineage>
</organism>
<dbReference type="PRINTS" id="PR00598">
    <property type="entry name" value="HTHMARR"/>
</dbReference>
<evidence type="ECO:0000313" key="6">
    <source>
        <dbReference type="Proteomes" id="UP000190080"/>
    </source>
</evidence>
<keyword evidence="2" id="KW-0238">DNA-binding</keyword>
<dbReference type="GO" id="GO:0006950">
    <property type="term" value="P:response to stress"/>
    <property type="evidence" value="ECO:0007669"/>
    <property type="project" value="TreeGrafter"/>
</dbReference>
<dbReference type="AlphaFoldDB" id="A0A1V4IQH5"/>
<keyword evidence="1" id="KW-0805">Transcription regulation</keyword>
<feature type="domain" description="HTH marR-type" evidence="4">
    <location>
        <begin position="1"/>
        <end position="138"/>
    </location>
</feature>
<dbReference type="RefSeq" id="WP_242954382.1">
    <property type="nucleotide sequence ID" value="NZ_MZGV01000016.1"/>
</dbReference>
<dbReference type="InterPro" id="IPR000835">
    <property type="entry name" value="HTH_MarR-typ"/>
</dbReference>
<keyword evidence="6" id="KW-1185">Reference proteome</keyword>
<dbReference type="InterPro" id="IPR023187">
    <property type="entry name" value="Tscrpt_reg_MarR-type_CS"/>
</dbReference>
<dbReference type="InterPro" id="IPR036390">
    <property type="entry name" value="WH_DNA-bd_sf"/>
</dbReference>
<evidence type="ECO:0000256" key="1">
    <source>
        <dbReference type="ARBA" id="ARBA00023015"/>
    </source>
</evidence>
<dbReference type="InterPro" id="IPR039422">
    <property type="entry name" value="MarR/SlyA-like"/>
</dbReference>
<gene>
    <name evidence="5" type="primary">slyA_2</name>
    <name evidence="5" type="ORF">CLORY_18600</name>
</gene>
<keyword evidence="3" id="KW-0804">Transcription</keyword>
<dbReference type="InterPro" id="IPR036388">
    <property type="entry name" value="WH-like_DNA-bd_sf"/>
</dbReference>
<dbReference type="GO" id="GO:0003677">
    <property type="term" value="F:DNA binding"/>
    <property type="evidence" value="ECO:0007669"/>
    <property type="project" value="UniProtKB-KW"/>
</dbReference>
<dbReference type="STRING" id="1450648.CLORY_18600"/>
<dbReference type="Pfam" id="PF01047">
    <property type="entry name" value="MarR"/>
    <property type="match status" value="1"/>
</dbReference>